<organism evidence="19 20">
    <name type="scientific">Mesobacillus campisalis</name>
    <dbReference type="NCBI Taxonomy" id="1408103"/>
    <lineage>
        <taxon>Bacteria</taxon>
        <taxon>Bacillati</taxon>
        <taxon>Bacillota</taxon>
        <taxon>Bacilli</taxon>
        <taxon>Bacillales</taxon>
        <taxon>Bacillaceae</taxon>
        <taxon>Mesobacillus</taxon>
    </lineage>
</organism>
<dbReference type="SUPFAM" id="SSF55874">
    <property type="entry name" value="ATPase domain of HSP90 chaperone/DNA topoisomerase II/histidine kinase"/>
    <property type="match status" value="1"/>
</dbReference>
<gene>
    <name evidence="19" type="ORF">WQ57_17835</name>
</gene>
<dbReference type="Gene3D" id="6.10.340.10">
    <property type="match status" value="1"/>
</dbReference>
<reference evidence="19 20" key="1">
    <citation type="submission" date="2015-04" db="EMBL/GenBank/DDBJ databases">
        <title>Taxonomic description and genome sequence of Bacillus campisalis sp. nov., a novel member of the genus Bacillus isolated from solar saltern.</title>
        <authorList>
            <person name="Mathan Kumar R."/>
            <person name="Kaur G."/>
            <person name="Kumar A."/>
            <person name="Singh N.K."/>
            <person name="Kaur N."/>
            <person name="Kumar N."/>
            <person name="Mayilraj S."/>
        </authorList>
    </citation>
    <scope>NUCLEOTIDE SEQUENCE [LARGE SCALE GENOMIC DNA]</scope>
    <source>
        <strain evidence="19 20">SA2-6</strain>
    </source>
</reference>
<dbReference type="CDD" id="cd17574">
    <property type="entry name" value="REC_OmpR"/>
    <property type="match status" value="1"/>
</dbReference>
<dbReference type="FunFam" id="3.30.565.10:FF:000006">
    <property type="entry name" value="Sensor histidine kinase WalK"/>
    <property type="match status" value="1"/>
</dbReference>
<dbReference type="InterPro" id="IPR003594">
    <property type="entry name" value="HATPase_dom"/>
</dbReference>
<dbReference type="InterPro" id="IPR001789">
    <property type="entry name" value="Sig_transdc_resp-reg_receiver"/>
</dbReference>
<dbReference type="InterPro" id="IPR003018">
    <property type="entry name" value="GAF"/>
</dbReference>
<dbReference type="PROSITE" id="PS50110">
    <property type="entry name" value="RESPONSE_REGULATORY"/>
    <property type="match status" value="1"/>
</dbReference>
<dbReference type="SMART" id="SM00065">
    <property type="entry name" value="GAF"/>
    <property type="match status" value="1"/>
</dbReference>
<evidence type="ECO:0000256" key="3">
    <source>
        <dbReference type="ARBA" id="ARBA00012438"/>
    </source>
</evidence>
<keyword evidence="13" id="KW-0175">Coiled coil</keyword>
<feature type="domain" description="Histidine kinase" evidence="15">
    <location>
        <begin position="585"/>
        <end position="800"/>
    </location>
</feature>
<evidence type="ECO:0000256" key="4">
    <source>
        <dbReference type="ARBA" id="ARBA00022475"/>
    </source>
</evidence>
<dbReference type="InterPro" id="IPR004358">
    <property type="entry name" value="Sig_transdc_His_kin-like_C"/>
</dbReference>
<sequence>MNKSSVKKTIRMNISFILILLICILGLRWYQVQLKNTYDQQLDVLTERMDIIQTIESLFDDTFYQGRSYIAFELQLFLDKIDKNGNLLDTEISRMETKWDGEDVLVREVRLFKDWYYTDYLPLLVTYKQENNQAGIQQVALDQGGVERVDAFLSILTREYAQLSLERESLQAEKEDKTANSQLVFFVFILVIIMIFLVIFRLFVRQLALPLQDLAETASQISIGAYIDSFNYTKRNDEVGVLSRSLEKMVQKLQSSETELMNQNEELLVQQEELTSQQQRLEEAFQKSRENEELLSRRNQFINGLINTLDRKELLDSIIDSMVHFTKSTKGLIVLLDENKSRASHGLNNQEIQQFLASIDESAGITKMKRTMEPFVVRRESTPGERGYVTEPYSSYDLTLPIFLKDSELAAVLMVTRLGHKFSDKEIKGFDGFCKQISLSLEKLNLYQESENSRKMVQNILNSIHEGIQLVNEEGELLHVNEKLKEILGLENQTLLRGPSKNWIRQLKEKAEHPDQLVAFLQSSIHGEQQDESFIFQLKTIPARMVQLYAQTLYRDGKKSGTIFEYHDITKQYEVDQMKSEFVSTVSHELRTPLSSVLGFTELMLNKELKPERQRKYLLTISQEAKRLTSLINDFLDVQKMESGKQTYHKDFCDLQHIVEDVVRTQKVNTDKHEFVVDVQAAHRTVLGDQDKLIQVFGNLLSNAVKYSPNGGKIIVKIRGEQTRVAVDISDEGLGIPPEAIPNLFAKFYRIDNTDRRKIGGTGLGLSIVKEIIKAHDGDVQVKSEQGAGSTFTVRLPLVIDQGDSLAEPEEKGESQAHIVLVEDDLSLASLLKDELKDNGFFVTHYTDGDTAIEAILNKLPDAVVVDIMLENSIDGWSIIKRLKAEPKTENIPIFISTAMDEKEKGQYFGAAGYLTKPFQLSRLSNYILQVLLENEREGQIMLPNPEKDES</sequence>
<dbReference type="GO" id="GO:0005886">
    <property type="term" value="C:plasma membrane"/>
    <property type="evidence" value="ECO:0007669"/>
    <property type="project" value="UniProtKB-SubCell"/>
</dbReference>
<dbReference type="SMART" id="SM00388">
    <property type="entry name" value="HisKA"/>
    <property type="match status" value="1"/>
</dbReference>
<dbReference type="Pfam" id="PF02518">
    <property type="entry name" value="HATPase_c"/>
    <property type="match status" value="1"/>
</dbReference>
<dbReference type="PATRIC" id="fig|1408103.3.peg.3957"/>
<dbReference type="InterPro" id="IPR036890">
    <property type="entry name" value="HATPase_C_sf"/>
</dbReference>
<evidence type="ECO:0000259" key="17">
    <source>
        <dbReference type="PROSITE" id="PS50112"/>
    </source>
</evidence>
<feature type="domain" description="Response regulatory" evidence="16">
    <location>
        <begin position="818"/>
        <end position="932"/>
    </location>
</feature>
<dbReference type="OrthoDB" id="9813151at2"/>
<dbReference type="Gene3D" id="1.10.287.130">
    <property type="match status" value="1"/>
</dbReference>
<name>A0A0M2SSQ0_9BACI</name>
<dbReference type="SUPFAM" id="SSF55781">
    <property type="entry name" value="GAF domain-like"/>
    <property type="match status" value="1"/>
</dbReference>
<keyword evidence="8" id="KW-0418">Kinase</keyword>
<evidence type="ECO:0000256" key="7">
    <source>
        <dbReference type="ARBA" id="ARBA00022741"/>
    </source>
</evidence>
<keyword evidence="14" id="KW-0812">Transmembrane</keyword>
<dbReference type="SMART" id="SM00448">
    <property type="entry name" value="REC"/>
    <property type="match status" value="1"/>
</dbReference>
<keyword evidence="5 12" id="KW-0597">Phosphoprotein</keyword>
<dbReference type="GO" id="GO:0000155">
    <property type="term" value="F:phosphorelay sensor kinase activity"/>
    <property type="evidence" value="ECO:0007669"/>
    <property type="project" value="InterPro"/>
</dbReference>
<dbReference type="SUPFAM" id="SSF158472">
    <property type="entry name" value="HAMP domain-like"/>
    <property type="match status" value="1"/>
</dbReference>
<proteinExistence type="predicted"/>
<evidence type="ECO:0000256" key="12">
    <source>
        <dbReference type="PROSITE-ProRule" id="PRU00169"/>
    </source>
</evidence>
<dbReference type="SMART" id="SM00091">
    <property type="entry name" value="PAS"/>
    <property type="match status" value="1"/>
</dbReference>
<dbReference type="GO" id="GO:0005524">
    <property type="term" value="F:ATP binding"/>
    <property type="evidence" value="ECO:0007669"/>
    <property type="project" value="UniProtKB-KW"/>
</dbReference>
<evidence type="ECO:0000256" key="2">
    <source>
        <dbReference type="ARBA" id="ARBA00004651"/>
    </source>
</evidence>
<dbReference type="RefSeq" id="WP_046525120.1">
    <property type="nucleotide sequence ID" value="NZ_LAYY01000024.1"/>
</dbReference>
<evidence type="ECO:0000256" key="9">
    <source>
        <dbReference type="ARBA" id="ARBA00022840"/>
    </source>
</evidence>
<keyword evidence="14" id="KW-1133">Transmembrane helix</keyword>
<dbReference type="Pfam" id="PF00512">
    <property type="entry name" value="HisKA"/>
    <property type="match status" value="1"/>
</dbReference>
<evidence type="ECO:0000256" key="13">
    <source>
        <dbReference type="SAM" id="Coils"/>
    </source>
</evidence>
<feature type="transmembrane region" description="Helical" evidence="14">
    <location>
        <begin position="183"/>
        <end position="204"/>
    </location>
</feature>
<evidence type="ECO:0000256" key="5">
    <source>
        <dbReference type="ARBA" id="ARBA00022553"/>
    </source>
</evidence>
<dbReference type="InterPro" id="IPR003661">
    <property type="entry name" value="HisK_dim/P_dom"/>
</dbReference>
<dbReference type="AlphaFoldDB" id="A0A0M2SSQ0"/>
<evidence type="ECO:0000256" key="1">
    <source>
        <dbReference type="ARBA" id="ARBA00000085"/>
    </source>
</evidence>
<dbReference type="PROSITE" id="PS50885">
    <property type="entry name" value="HAMP"/>
    <property type="match status" value="1"/>
</dbReference>
<dbReference type="InterPro" id="IPR029016">
    <property type="entry name" value="GAF-like_dom_sf"/>
</dbReference>
<dbReference type="InterPro" id="IPR003660">
    <property type="entry name" value="HAMP_dom"/>
</dbReference>
<keyword evidence="7" id="KW-0547">Nucleotide-binding</keyword>
<evidence type="ECO:0000313" key="19">
    <source>
        <dbReference type="EMBL" id="KKK36721.1"/>
    </source>
</evidence>
<dbReference type="PROSITE" id="PS50109">
    <property type="entry name" value="HIS_KIN"/>
    <property type="match status" value="1"/>
</dbReference>
<dbReference type="Pfam" id="PF00072">
    <property type="entry name" value="Response_reg"/>
    <property type="match status" value="1"/>
</dbReference>
<evidence type="ECO:0000256" key="14">
    <source>
        <dbReference type="SAM" id="Phobius"/>
    </source>
</evidence>
<evidence type="ECO:0000313" key="20">
    <source>
        <dbReference type="Proteomes" id="UP000034166"/>
    </source>
</evidence>
<evidence type="ECO:0000256" key="11">
    <source>
        <dbReference type="ARBA" id="ARBA00023136"/>
    </source>
</evidence>
<dbReference type="PRINTS" id="PR00344">
    <property type="entry name" value="BCTRLSENSOR"/>
</dbReference>
<dbReference type="Proteomes" id="UP000034166">
    <property type="component" value="Unassembled WGS sequence"/>
</dbReference>
<feature type="domain" description="PAS" evidence="17">
    <location>
        <begin position="453"/>
        <end position="496"/>
    </location>
</feature>
<keyword evidence="11 14" id="KW-0472">Membrane</keyword>
<dbReference type="SUPFAM" id="SSF47384">
    <property type="entry name" value="Homodimeric domain of signal transducing histidine kinase"/>
    <property type="match status" value="1"/>
</dbReference>
<evidence type="ECO:0000256" key="8">
    <source>
        <dbReference type="ARBA" id="ARBA00022777"/>
    </source>
</evidence>
<dbReference type="EMBL" id="LAYY01000024">
    <property type="protein sequence ID" value="KKK36721.1"/>
    <property type="molecule type" value="Genomic_DNA"/>
</dbReference>
<dbReference type="InterPro" id="IPR036097">
    <property type="entry name" value="HisK_dim/P_sf"/>
</dbReference>
<evidence type="ECO:0000256" key="10">
    <source>
        <dbReference type="ARBA" id="ARBA00023012"/>
    </source>
</evidence>
<dbReference type="Pfam" id="PF00672">
    <property type="entry name" value="HAMP"/>
    <property type="match status" value="1"/>
</dbReference>
<dbReference type="Gene3D" id="3.40.50.2300">
    <property type="match status" value="1"/>
</dbReference>
<dbReference type="SMART" id="SM00387">
    <property type="entry name" value="HATPase_c"/>
    <property type="match status" value="1"/>
</dbReference>
<accession>A0A0M2SSQ0</accession>
<dbReference type="PROSITE" id="PS50112">
    <property type="entry name" value="PAS"/>
    <property type="match status" value="1"/>
</dbReference>
<dbReference type="Gene3D" id="3.30.450.40">
    <property type="match status" value="1"/>
</dbReference>
<dbReference type="PANTHER" id="PTHR43047">
    <property type="entry name" value="TWO-COMPONENT HISTIDINE PROTEIN KINASE"/>
    <property type="match status" value="1"/>
</dbReference>
<keyword evidence="10" id="KW-0902">Two-component regulatory system</keyword>
<dbReference type="InterPro" id="IPR005467">
    <property type="entry name" value="His_kinase_dom"/>
</dbReference>
<dbReference type="CDD" id="cd00075">
    <property type="entry name" value="HATPase"/>
    <property type="match status" value="1"/>
</dbReference>
<dbReference type="Gene3D" id="3.30.450.20">
    <property type="entry name" value="PAS domain"/>
    <property type="match status" value="1"/>
</dbReference>
<dbReference type="SUPFAM" id="SSF55785">
    <property type="entry name" value="PYP-like sensor domain (PAS domain)"/>
    <property type="match status" value="1"/>
</dbReference>
<dbReference type="InterPro" id="IPR011006">
    <property type="entry name" value="CheY-like_superfamily"/>
</dbReference>
<dbReference type="NCBIfam" id="TIGR00229">
    <property type="entry name" value="sensory_box"/>
    <property type="match status" value="1"/>
</dbReference>
<evidence type="ECO:0000256" key="6">
    <source>
        <dbReference type="ARBA" id="ARBA00022679"/>
    </source>
</evidence>
<evidence type="ECO:0000259" key="16">
    <source>
        <dbReference type="PROSITE" id="PS50110"/>
    </source>
</evidence>
<protein>
    <recommendedName>
        <fullName evidence="3">histidine kinase</fullName>
        <ecNumber evidence="3">2.7.13.3</ecNumber>
    </recommendedName>
</protein>
<dbReference type="CDD" id="cd00082">
    <property type="entry name" value="HisKA"/>
    <property type="match status" value="1"/>
</dbReference>
<feature type="coiled-coil region" evidence="13">
    <location>
        <begin position="153"/>
        <end position="180"/>
    </location>
</feature>
<dbReference type="InterPro" id="IPR035965">
    <property type="entry name" value="PAS-like_dom_sf"/>
</dbReference>
<dbReference type="InterPro" id="IPR000014">
    <property type="entry name" value="PAS"/>
</dbReference>
<comment type="catalytic activity">
    <reaction evidence="1">
        <text>ATP + protein L-histidine = ADP + protein N-phospho-L-histidine.</text>
        <dbReference type="EC" id="2.7.13.3"/>
    </reaction>
</comment>
<dbReference type="SUPFAM" id="SSF52172">
    <property type="entry name" value="CheY-like"/>
    <property type="match status" value="1"/>
</dbReference>
<dbReference type="GO" id="GO:0009927">
    <property type="term" value="F:histidine phosphotransfer kinase activity"/>
    <property type="evidence" value="ECO:0007669"/>
    <property type="project" value="TreeGrafter"/>
</dbReference>
<keyword evidence="4" id="KW-1003">Cell membrane</keyword>
<evidence type="ECO:0000259" key="15">
    <source>
        <dbReference type="PROSITE" id="PS50109"/>
    </source>
</evidence>
<dbReference type="FunFam" id="1.10.287.130:FF:000001">
    <property type="entry name" value="Two-component sensor histidine kinase"/>
    <property type="match status" value="1"/>
</dbReference>
<feature type="domain" description="HAMP" evidence="18">
    <location>
        <begin position="205"/>
        <end position="258"/>
    </location>
</feature>
<keyword evidence="6" id="KW-0808">Transferase</keyword>
<dbReference type="Gene3D" id="3.30.565.10">
    <property type="entry name" value="Histidine kinase-like ATPase, C-terminal domain"/>
    <property type="match status" value="1"/>
</dbReference>
<keyword evidence="20" id="KW-1185">Reference proteome</keyword>
<comment type="caution">
    <text evidence="19">The sequence shown here is derived from an EMBL/GenBank/DDBJ whole genome shotgun (WGS) entry which is preliminary data.</text>
</comment>
<feature type="transmembrane region" description="Helical" evidence="14">
    <location>
        <begin position="12"/>
        <end position="30"/>
    </location>
</feature>
<dbReference type="PANTHER" id="PTHR43047:SF72">
    <property type="entry name" value="OSMOSENSING HISTIDINE PROTEIN KINASE SLN1"/>
    <property type="match status" value="1"/>
</dbReference>
<evidence type="ECO:0000259" key="18">
    <source>
        <dbReference type="PROSITE" id="PS50885"/>
    </source>
</evidence>
<feature type="coiled-coil region" evidence="13">
    <location>
        <begin position="246"/>
        <end position="291"/>
    </location>
</feature>
<dbReference type="CDD" id="cd06225">
    <property type="entry name" value="HAMP"/>
    <property type="match status" value="1"/>
</dbReference>
<feature type="modified residue" description="4-aspartylphosphate" evidence="12">
    <location>
        <position position="867"/>
    </location>
</feature>
<comment type="subcellular location">
    <subcellularLocation>
        <location evidence="2">Cell membrane</location>
        <topology evidence="2">Multi-pass membrane protein</topology>
    </subcellularLocation>
</comment>
<dbReference type="SMART" id="SM00304">
    <property type="entry name" value="HAMP"/>
    <property type="match status" value="1"/>
</dbReference>
<keyword evidence="9" id="KW-0067">ATP-binding</keyword>
<dbReference type="EC" id="2.7.13.3" evidence="3"/>